<evidence type="ECO:0000256" key="2">
    <source>
        <dbReference type="SAM" id="Phobius"/>
    </source>
</evidence>
<gene>
    <name evidence="5" type="ORF">DLJ48_07655</name>
    <name evidence="4" type="ORF">EVC35_01660</name>
</gene>
<sequence length="281" mass="31322">MKSQRQTLFRSLQIFFATIFSLLCGSIAGTAILSVIFSIFKAVFGAGRVSYNSLTNNQVYLSWLAIISEAAAIFFIWLFNHFVFKIKIKFIDKNFLKALIIGFPTLIFIVINFLVLFAKAIHLSFLNYFTAIVLSLLIGIFEEYSARGIMIGNLDTVDDQSKFSNYSIIIISAIFFSGLHLLNLLSAASLPVTGIQMIYTMSLGVLFGLIYLTTKNLTATILFHSAIDMIAFLADPNAIFGLGNSKVNLLDFSINALILIVACIYAAWILRMVKKHQLNFS</sequence>
<dbReference type="GO" id="GO:0080120">
    <property type="term" value="P:CAAX-box protein maturation"/>
    <property type="evidence" value="ECO:0007669"/>
    <property type="project" value="UniProtKB-ARBA"/>
</dbReference>
<comment type="similarity">
    <text evidence="1">Belongs to the UPF0177 family.</text>
</comment>
<organism evidence="4 7">
    <name type="scientific">Oenococcus sicerae</name>
    <dbReference type="NCBI Taxonomy" id="2203724"/>
    <lineage>
        <taxon>Bacteria</taxon>
        <taxon>Bacillati</taxon>
        <taxon>Bacillota</taxon>
        <taxon>Bacilli</taxon>
        <taxon>Lactobacillales</taxon>
        <taxon>Lactobacillaceae</taxon>
        <taxon>Oenococcus</taxon>
    </lineage>
</organism>
<feature type="transmembrane region" description="Helical" evidence="2">
    <location>
        <begin position="194"/>
        <end position="214"/>
    </location>
</feature>
<dbReference type="EMBL" id="CP029684">
    <property type="protein sequence ID" value="QAS70404.1"/>
    <property type="molecule type" value="Genomic_DNA"/>
</dbReference>
<proteinExistence type="inferred from homology"/>
<keyword evidence="6" id="KW-1185">Reference proteome</keyword>
<evidence type="ECO:0000259" key="3">
    <source>
        <dbReference type="Pfam" id="PF02517"/>
    </source>
</evidence>
<dbReference type="GO" id="GO:0008237">
    <property type="term" value="F:metallopeptidase activity"/>
    <property type="evidence" value="ECO:0007669"/>
    <property type="project" value="UniProtKB-KW"/>
</dbReference>
<feature type="transmembrane region" description="Helical" evidence="2">
    <location>
        <begin position="12"/>
        <end position="40"/>
    </location>
</feature>
<feature type="transmembrane region" description="Helical" evidence="2">
    <location>
        <begin position="60"/>
        <end position="83"/>
    </location>
</feature>
<feature type="transmembrane region" description="Helical" evidence="2">
    <location>
        <begin position="163"/>
        <end position="182"/>
    </location>
</feature>
<feature type="domain" description="CAAX prenyl protease 2/Lysostaphin resistance protein A-like" evidence="3">
    <location>
        <begin position="128"/>
        <end position="229"/>
    </location>
</feature>
<evidence type="ECO:0000256" key="1">
    <source>
        <dbReference type="ARBA" id="ARBA00009067"/>
    </source>
</evidence>
<reference evidence="5" key="3">
    <citation type="submission" date="2020-01" db="EMBL/GenBank/DDBJ databases">
        <authorList>
            <person name="Cousin F.J."/>
            <person name="Le Guellec R."/>
            <person name="Cretenet M."/>
        </authorList>
    </citation>
    <scope>NUCLEOTIDE SEQUENCE</scope>
    <source>
        <strain evidence="5">UCMA 15228</strain>
    </source>
</reference>
<keyword evidence="4" id="KW-0645">Protease</keyword>
<protein>
    <submittedName>
        <fullName evidence="4">CPBP family intramembrane metalloprotease</fullName>
    </submittedName>
</protein>
<feature type="transmembrane region" description="Helical" evidence="2">
    <location>
        <begin position="95"/>
        <end position="117"/>
    </location>
</feature>
<dbReference type="AlphaFoldDB" id="A0AAJ1R9Y5"/>
<dbReference type="Pfam" id="PF02517">
    <property type="entry name" value="Rce1-like"/>
    <property type="match status" value="1"/>
</dbReference>
<keyword evidence="4" id="KW-0378">Hydrolase</keyword>
<dbReference type="EMBL" id="SDWY01000001">
    <property type="protein sequence ID" value="MDN6899713.1"/>
    <property type="molecule type" value="Genomic_DNA"/>
</dbReference>
<keyword evidence="2" id="KW-0472">Membrane</keyword>
<dbReference type="InterPro" id="IPR003675">
    <property type="entry name" value="Rce1/LyrA-like_dom"/>
</dbReference>
<keyword evidence="2" id="KW-1133">Transmembrane helix</keyword>
<feature type="transmembrane region" description="Helical" evidence="2">
    <location>
        <begin position="123"/>
        <end position="142"/>
    </location>
</feature>
<feature type="transmembrane region" description="Helical" evidence="2">
    <location>
        <begin position="252"/>
        <end position="270"/>
    </location>
</feature>
<reference evidence="4" key="2">
    <citation type="submission" date="2019-01" db="EMBL/GenBank/DDBJ databases">
        <title>Oenococcus sicerae UCMA17102.</title>
        <authorList>
            <person name="Cousin F.J."/>
            <person name="Le Guellec R."/>
            <person name="Cretenet M."/>
        </authorList>
    </citation>
    <scope>NUCLEOTIDE SEQUENCE</scope>
    <source>
        <strain evidence="4">UCMA17102</strain>
    </source>
</reference>
<keyword evidence="2" id="KW-0812">Transmembrane</keyword>
<name>A0AAJ1R9Y5_9LACO</name>
<feature type="transmembrane region" description="Helical" evidence="2">
    <location>
        <begin position="221"/>
        <end position="240"/>
    </location>
</feature>
<evidence type="ECO:0000313" key="6">
    <source>
        <dbReference type="Proteomes" id="UP000286907"/>
    </source>
</evidence>
<reference evidence="5 6" key="1">
    <citation type="journal article" date="2019" name="Syst. Appl. Microbiol.">
        <title>Oenococcus sicerae sp. nov., isolated from French cider.</title>
        <authorList>
            <person name="Cousin F.J."/>
            <person name="Le Guellec R."/>
            <person name="Chagnot C."/>
            <person name="Goux D."/>
            <person name="Dalmasso M."/>
            <person name="Laplace J.M."/>
            <person name="Cretenet M."/>
        </authorList>
    </citation>
    <scope>NUCLEOTIDE SEQUENCE [LARGE SCALE GENOMIC DNA]</scope>
    <source>
        <strain evidence="5 6">UCMA 15228</strain>
    </source>
</reference>
<accession>A0AAJ1R9Y5</accession>
<evidence type="ECO:0000313" key="4">
    <source>
        <dbReference type="EMBL" id="MDN6899713.1"/>
    </source>
</evidence>
<dbReference type="GO" id="GO:0004175">
    <property type="term" value="F:endopeptidase activity"/>
    <property type="evidence" value="ECO:0007669"/>
    <property type="project" value="UniProtKB-ARBA"/>
</dbReference>
<dbReference type="Proteomes" id="UP000286907">
    <property type="component" value="Chromosome"/>
</dbReference>
<dbReference type="Proteomes" id="UP001167919">
    <property type="component" value="Unassembled WGS sequence"/>
</dbReference>
<keyword evidence="4" id="KW-0482">Metalloprotease</keyword>
<evidence type="ECO:0000313" key="5">
    <source>
        <dbReference type="EMBL" id="QAS70404.1"/>
    </source>
</evidence>
<evidence type="ECO:0000313" key="7">
    <source>
        <dbReference type="Proteomes" id="UP001167919"/>
    </source>
</evidence>